<evidence type="ECO:0000259" key="6">
    <source>
        <dbReference type="Pfam" id="PF08546"/>
    </source>
</evidence>
<evidence type="ECO:0000256" key="1">
    <source>
        <dbReference type="ARBA" id="ARBA00007870"/>
    </source>
</evidence>
<dbReference type="PANTHER" id="PTHR43765">
    <property type="entry name" value="2-DEHYDROPANTOATE 2-REDUCTASE-RELATED"/>
    <property type="match status" value="1"/>
</dbReference>
<keyword evidence="3" id="KW-0560">Oxidoreductase</keyword>
<dbReference type="EMBL" id="MU853768">
    <property type="protein sequence ID" value="KAK3943169.1"/>
    <property type="molecule type" value="Genomic_DNA"/>
</dbReference>
<name>A0AAN6NDP9_9PEZI</name>
<feature type="domain" description="Ketopantoate reductase N-terminal" evidence="5">
    <location>
        <begin position="228"/>
        <end position="395"/>
    </location>
</feature>
<dbReference type="PANTHER" id="PTHR43765:SF2">
    <property type="entry name" value="2-DEHYDROPANTOATE 2-REDUCTASE"/>
    <property type="match status" value="1"/>
</dbReference>
<evidence type="ECO:0000313" key="8">
    <source>
        <dbReference type="Proteomes" id="UP001303473"/>
    </source>
</evidence>
<dbReference type="AlphaFoldDB" id="A0AAN6NDP9"/>
<dbReference type="GO" id="GO:0050661">
    <property type="term" value="F:NADP binding"/>
    <property type="evidence" value="ECO:0007669"/>
    <property type="project" value="TreeGrafter"/>
</dbReference>
<comment type="caution">
    <text evidence="7">The sequence shown here is derived from an EMBL/GenBank/DDBJ whole genome shotgun (WGS) entry which is preliminary data.</text>
</comment>
<comment type="similarity">
    <text evidence="1">Belongs to the ketopantoate reductase family.</text>
</comment>
<evidence type="ECO:0000256" key="2">
    <source>
        <dbReference type="ARBA" id="ARBA00022857"/>
    </source>
</evidence>
<dbReference type="GO" id="GO:0005739">
    <property type="term" value="C:mitochondrion"/>
    <property type="evidence" value="ECO:0007669"/>
    <property type="project" value="TreeGrafter"/>
</dbReference>
<protein>
    <recommendedName>
        <fullName evidence="9">2-dehydropantoate 2-reductase</fullName>
    </recommendedName>
</protein>
<gene>
    <name evidence="7" type="ORF">QBC46DRAFT_351764</name>
</gene>
<dbReference type="InterPro" id="IPR050838">
    <property type="entry name" value="Ketopantoate_reductase"/>
</dbReference>
<evidence type="ECO:0008006" key="9">
    <source>
        <dbReference type="Google" id="ProtNLM"/>
    </source>
</evidence>
<feature type="region of interest" description="Disordered" evidence="4">
    <location>
        <begin position="71"/>
        <end position="196"/>
    </location>
</feature>
<organism evidence="7 8">
    <name type="scientific">Diplogelasinospora grovesii</name>
    <dbReference type="NCBI Taxonomy" id="303347"/>
    <lineage>
        <taxon>Eukaryota</taxon>
        <taxon>Fungi</taxon>
        <taxon>Dikarya</taxon>
        <taxon>Ascomycota</taxon>
        <taxon>Pezizomycotina</taxon>
        <taxon>Sordariomycetes</taxon>
        <taxon>Sordariomycetidae</taxon>
        <taxon>Sordariales</taxon>
        <taxon>Diplogelasinosporaceae</taxon>
        <taxon>Diplogelasinospora</taxon>
    </lineage>
</organism>
<reference evidence="8" key="1">
    <citation type="journal article" date="2023" name="Mol. Phylogenet. Evol.">
        <title>Genome-scale phylogeny and comparative genomics of the fungal order Sordariales.</title>
        <authorList>
            <person name="Hensen N."/>
            <person name="Bonometti L."/>
            <person name="Westerberg I."/>
            <person name="Brannstrom I.O."/>
            <person name="Guillou S."/>
            <person name="Cros-Aarteil S."/>
            <person name="Calhoun S."/>
            <person name="Haridas S."/>
            <person name="Kuo A."/>
            <person name="Mondo S."/>
            <person name="Pangilinan J."/>
            <person name="Riley R."/>
            <person name="LaButti K."/>
            <person name="Andreopoulos B."/>
            <person name="Lipzen A."/>
            <person name="Chen C."/>
            <person name="Yan M."/>
            <person name="Daum C."/>
            <person name="Ng V."/>
            <person name="Clum A."/>
            <person name="Steindorff A."/>
            <person name="Ohm R.A."/>
            <person name="Martin F."/>
            <person name="Silar P."/>
            <person name="Natvig D.O."/>
            <person name="Lalanne C."/>
            <person name="Gautier V."/>
            <person name="Ament-Velasquez S.L."/>
            <person name="Kruys A."/>
            <person name="Hutchinson M.I."/>
            <person name="Powell A.J."/>
            <person name="Barry K."/>
            <person name="Miller A.N."/>
            <person name="Grigoriev I.V."/>
            <person name="Debuchy R."/>
            <person name="Gladieux P."/>
            <person name="Hiltunen Thoren M."/>
            <person name="Johannesson H."/>
        </authorList>
    </citation>
    <scope>NUCLEOTIDE SEQUENCE [LARGE SCALE GENOMIC DNA]</scope>
    <source>
        <strain evidence="8">CBS 340.73</strain>
    </source>
</reference>
<evidence type="ECO:0000259" key="5">
    <source>
        <dbReference type="Pfam" id="PF02558"/>
    </source>
</evidence>
<dbReference type="SUPFAM" id="SSF48179">
    <property type="entry name" value="6-phosphogluconate dehydrogenase C-terminal domain-like"/>
    <property type="match status" value="1"/>
</dbReference>
<dbReference type="InterPro" id="IPR013328">
    <property type="entry name" value="6PGD_dom2"/>
</dbReference>
<evidence type="ECO:0000256" key="4">
    <source>
        <dbReference type="SAM" id="MobiDB-lite"/>
    </source>
</evidence>
<dbReference type="Proteomes" id="UP001303473">
    <property type="component" value="Unassembled WGS sequence"/>
</dbReference>
<keyword evidence="8" id="KW-1185">Reference proteome</keyword>
<dbReference type="Pfam" id="PF08546">
    <property type="entry name" value="ApbA_C"/>
    <property type="match status" value="1"/>
</dbReference>
<dbReference type="Pfam" id="PF02558">
    <property type="entry name" value="ApbA"/>
    <property type="match status" value="1"/>
</dbReference>
<feature type="compositionally biased region" description="Basic and acidic residues" evidence="4">
    <location>
        <begin position="166"/>
        <end position="196"/>
    </location>
</feature>
<dbReference type="InterPro" id="IPR008927">
    <property type="entry name" value="6-PGluconate_DH-like_C_sf"/>
</dbReference>
<feature type="compositionally biased region" description="Polar residues" evidence="4">
    <location>
        <begin position="144"/>
        <end position="164"/>
    </location>
</feature>
<accession>A0AAN6NDP9</accession>
<dbReference type="InterPro" id="IPR013752">
    <property type="entry name" value="KPA_reductase"/>
</dbReference>
<dbReference type="InterPro" id="IPR013332">
    <property type="entry name" value="KPR_N"/>
</dbReference>
<proteinExistence type="inferred from homology"/>
<evidence type="ECO:0000256" key="3">
    <source>
        <dbReference type="ARBA" id="ARBA00023002"/>
    </source>
</evidence>
<dbReference type="GO" id="GO:0008677">
    <property type="term" value="F:2-dehydropantoate 2-reductase activity"/>
    <property type="evidence" value="ECO:0007669"/>
    <property type="project" value="TreeGrafter"/>
</dbReference>
<keyword evidence="2" id="KW-0521">NADP</keyword>
<evidence type="ECO:0000313" key="7">
    <source>
        <dbReference type="EMBL" id="KAK3943169.1"/>
    </source>
</evidence>
<feature type="domain" description="Ketopantoate reductase C-terminal" evidence="6">
    <location>
        <begin position="454"/>
        <end position="583"/>
    </location>
</feature>
<feature type="compositionally biased region" description="Basic and acidic residues" evidence="4">
    <location>
        <begin position="93"/>
        <end position="104"/>
    </location>
</feature>
<sequence>MDPAGESTTPFRIAYSSSAVGRLPQLFNIRCHEIPPLTLKSGTLYLLTSSRPQPRVFAQILRRQREWFRNDTSAGRGATRSLSDRTSPPARSLAEHESQEHDAFQKVLKHQHVWTSPRDQRPLTIKPTAVGSAIPPPGKHENEQSAQVATRTTESSAASQSWTLRQDAERQPLRVGLEDETREPAQRQESSEKTVLRLWNREEEQPKIPGLGPLRVDVKAPYVPSDQVHVMGTDLWGRYMAHTLAGSKSIPPVRYIIHKPHLWDRWEEGGRRLILHRGDEVVVRDRVVGEFTSWTGAAPTYGPVQQGIIENLVVTVPAASTVRAFRSIKHRLDHRSTVCLVQDGLGIAEALINEYFPDESARPVFLLGHLSTALGYAEQEQFTMSELRQGRLYLSVWTPESSRGSVDTPFAIRRHPPPERVVRSTHFLRLLTSIPGLEAGGYPVAELFRHKLPALAFRAVADPVATLLDCTYDKILNNVYARQLVDKLLGEVCQVVARLPECRSYYSQSKFQGSGVAIASSLRHQILHRMIRQKDASSKMRVNTNRGWHSDVDFTTGYFVRRGREVNVRVDALETVMWGVKAKHLACLAARRNEIPLEGVGEPA</sequence>
<dbReference type="Gene3D" id="1.10.1040.10">
    <property type="entry name" value="N-(1-d-carboxylethyl)-l-norvaline Dehydrogenase, domain 2"/>
    <property type="match status" value="1"/>
</dbReference>